<reference evidence="1" key="1">
    <citation type="submission" date="2024-05" db="EMBL/GenBank/DDBJ databases">
        <title>Isolation and characterization of Sporomusa carbonis sp. nov., a carboxydotrophic hydrogenogen in the genus of Sporomusa isolated from a charcoal burning pile.</title>
        <authorList>
            <person name="Boeer T."/>
            <person name="Rosenbaum F."/>
            <person name="Eysell L."/>
            <person name="Mueller V."/>
            <person name="Daniel R."/>
            <person name="Poehlein A."/>
        </authorList>
    </citation>
    <scope>NUCLEOTIDE SEQUENCE [LARGE SCALE GENOMIC DNA]</scope>
    <source>
        <strain evidence="1">DSM 3132</strain>
    </source>
</reference>
<accession>A0ABZ3J4Y7</accession>
<proteinExistence type="predicted"/>
<sequence>MLMVCWEPQDNILSNRFTTIKEIEFKNEAKIKHEGGIYLMARDI</sequence>
<dbReference type="Proteomes" id="UP000216052">
    <property type="component" value="Chromosome"/>
</dbReference>
<evidence type="ECO:0000313" key="2">
    <source>
        <dbReference type="Proteomes" id="UP000216052"/>
    </source>
</evidence>
<gene>
    <name evidence="1" type="ORF">SPACI_035410</name>
</gene>
<evidence type="ECO:0000313" key="1">
    <source>
        <dbReference type="EMBL" id="XFO73442.1"/>
    </source>
</evidence>
<name>A0ABZ3J4Y7_SPOA4</name>
<dbReference type="EMBL" id="CP155571">
    <property type="protein sequence ID" value="XFO73442.1"/>
    <property type="molecule type" value="Genomic_DNA"/>
</dbReference>
<organism evidence="1 2">
    <name type="scientific">Sporomusa acidovorans (strain ATCC 49682 / DSM 3132 / Mol)</name>
    <dbReference type="NCBI Taxonomy" id="1123286"/>
    <lineage>
        <taxon>Bacteria</taxon>
        <taxon>Bacillati</taxon>
        <taxon>Bacillota</taxon>
        <taxon>Negativicutes</taxon>
        <taxon>Selenomonadales</taxon>
        <taxon>Sporomusaceae</taxon>
        <taxon>Sporomusa</taxon>
    </lineage>
</organism>
<keyword evidence="2" id="KW-1185">Reference proteome</keyword>
<protein>
    <submittedName>
        <fullName evidence="1">Uncharacterized protein</fullName>
    </submittedName>
</protein>